<reference evidence="2" key="1">
    <citation type="journal article" date="2023" name="Nat. Plants">
        <title>Single-cell RNA sequencing provides a high-resolution roadmap for understanding the multicellular compartmentation of specialized metabolism.</title>
        <authorList>
            <person name="Sun S."/>
            <person name="Shen X."/>
            <person name="Li Y."/>
            <person name="Li Y."/>
            <person name="Wang S."/>
            <person name="Li R."/>
            <person name="Zhang H."/>
            <person name="Shen G."/>
            <person name="Guo B."/>
            <person name="Wei J."/>
            <person name="Xu J."/>
            <person name="St-Pierre B."/>
            <person name="Chen S."/>
            <person name="Sun C."/>
        </authorList>
    </citation>
    <scope>NUCLEOTIDE SEQUENCE [LARGE SCALE GENOMIC DNA]</scope>
</reference>
<organism evidence="1 2">
    <name type="scientific">Catharanthus roseus</name>
    <name type="common">Madagascar periwinkle</name>
    <name type="synonym">Vinca rosea</name>
    <dbReference type="NCBI Taxonomy" id="4058"/>
    <lineage>
        <taxon>Eukaryota</taxon>
        <taxon>Viridiplantae</taxon>
        <taxon>Streptophyta</taxon>
        <taxon>Embryophyta</taxon>
        <taxon>Tracheophyta</taxon>
        <taxon>Spermatophyta</taxon>
        <taxon>Magnoliopsida</taxon>
        <taxon>eudicotyledons</taxon>
        <taxon>Gunneridae</taxon>
        <taxon>Pentapetalae</taxon>
        <taxon>asterids</taxon>
        <taxon>lamiids</taxon>
        <taxon>Gentianales</taxon>
        <taxon>Apocynaceae</taxon>
        <taxon>Rauvolfioideae</taxon>
        <taxon>Vinceae</taxon>
        <taxon>Catharanthinae</taxon>
        <taxon>Catharanthus</taxon>
    </lineage>
</organism>
<accession>A0ACC0BF50</accession>
<dbReference type="EMBL" id="CM044703">
    <property type="protein sequence ID" value="KAI5671252.1"/>
    <property type="molecule type" value="Genomic_DNA"/>
</dbReference>
<gene>
    <name evidence="1" type="ORF">M9H77_11616</name>
</gene>
<sequence>MEGKRRKGSGWFGVLWSAFPFLHYSVDELRKGKTKWIQLSRQDPLLPKGSSIIMDDFSLKKLVRTYNSLRKKGILMMGSFIPAPFFIHFLPPLTKLPTLISSDMNMAFAKLPWQDDWRRFHMEILILHINKF</sequence>
<evidence type="ECO:0000313" key="2">
    <source>
        <dbReference type="Proteomes" id="UP001060085"/>
    </source>
</evidence>
<name>A0ACC0BF50_CATRO</name>
<dbReference type="Proteomes" id="UP001060085">
    <property type="component" value="Linkage Group LG03"/>
</dbReference>
<keyword evidence="2" id="KW-1185">Reference proteome</keyword>
<protein>
    <submittedName>
        <fullName evidence="1">Uncharacterized protein</fullName>
    </submittedName>
</protein>
<evidence type="ECO:0000313" key="1">
    <source>
        <dbReference type="EMBL" id="KAI5671252.1"/>
    </source>
</evidence>
<proteinExistence type="predicted"/>
<comment type="caution">
    <text evidence="1">The sequence shown here is derived from an EMBL/GenBank/DDBJ whole genome shotgun (WGS) entry which is preliminary data.</text>
</comment>